<dbReference type="Gene3D" id="3.90.640.10">
    <property type="entry name" value="Actin, Chain A, domain 4"/>
    <property type="match status" value="1"/>
</dbReference>
<dbReference type="AlphaFoldDB" id="A0A395HRG9"/>
<dbReference type="Gene3D" id="3.30.420.40">
    <property type="match status" value="2"/>
</dbReference>
<dbReference type="Proteomes" id="UP000248961">
    <property type="component" value="Unassembled WGS sequence"/>
</dbReference>
<dbReference type="CDD" id="cd10170">
    <property type="entry name" value="ASKHA_NBD_HSP70"/>
    <property type="match status" value="1"/>
</dbReference>
<dbReference type="STRING" id="1450537.A0A395HRG9"/>
<evidence type="ECO:0000313" key="1">
    <source>
        <dbReference type="EMBL" id="RAL10360.1"/>
    </source>
</evidence>
<gene>
    <name evidence="1" type="ORF">BO97DRAFT_456530</name>
</gene>
<dbReference type="OrthoDB" id="4509805at2759"/>
<dbReference type="VEuPathDB" id="FungiDB:BO97DRAFT_456530"/>
<dbReference type="GeneID" id="37203464"/>
<organism evidence="1 2">
    <name type="scientific">Aspergillus homomorphus (strain CBS 101889)</name>
    <dbReference type="NCBI Taxonomy" id="1450537"/>
    <lineage>
        <taxon>Eukaryota</taxon>
        <taxon>Fungi</taxon>
        <taxon>Dikarya</taxon>
        <taxon>Ascomycota</taxon>
        <taxon>Pezizomycotina</taxon>
        <taxon>Eurotiomycetes</taxon>
        <taxon>Eurotiomycetidae</taxon>
        <taxon>Eurotiales</taxon>
        <taxon>Aspergillaceae</taxon>
        <taxon>Aspergillus</taxon>
        <taxon>Aspergillus subgen. Circumdati</taxon>
    </lineage>
</organism>
<keyword evidence="2" id="KW-1185">Reference proteome</keyword>
<evidence type="ECO:0000313" key="2">
    <source>
        <dbReference type="Proteomes" id="UP000248961"/>
    </source>
</evidence>
<dbReference type="EMBL" id="KZ824296">
    <property type="protein sequence ID" value="RAL10360.1"/>
    <property type="molecule type" value="Genomic_DNA"/>
</dbReference>
<dbReference type="SUPFAM" id="SSF53067">
    <property type="entry name" value="Actin-like ATPase domain"/>
    <property type="match status" value="2"/>
</dbReference>
<accession>A0A395HRG9</accession>
<name>A0A395HRG9_ASPHC</name>
<evidence type="ECO:0008006" key="3">
    <source>
        <dbReference type="Google" id="ProtNLM"/>
    </source>
</evidence>
<reference evidence="1 2" key="1">
    <citation type="submission" date="2018-02" db="EMBL/GenBank/DDBJ databases">
        <title>The genomes of Aspergillus section Nigri reveals drivers in fungal speciation.</title>
        <authorList>
            <consortium name="DOE Joint Genome Institute"/>
            <person name="Vesth T.C."/>
            <person name="Nybo J."/>
            <person name="Theobald S."/>
            <person name="Brandl J."/>
            <person name="Frisvad J.C."/>
            <person name="Nielsen K.F."/>
            <person name="Lyhne E.K."/>
            <person name="Kogle M.E."/>
            <person name="Kuo A."/>
            <person name="Riley R."/>
            <person name="Clum A."/>
            <person name="Nolan M."/>
            <person name="Lipzen A."/>
            <person name="Salamov A."/>
            <person name="Henrissat B."/>
            <person name="Wiebenga A."/>
            <person name="De vries R.P."/>
            <person name="Grigoriev I.V."/>
            <person name="Mortensen U.H."/>
            <person name="Andersen M.R."/>
            <person name="Baker S.E."/>
        </authorList>
    </citation>
    <scope>NUCLEOTIDE SEQUENCE [LARGE SCALE GENOMIC DNA]</scope>
    <source>
        <strain evidence="1 2">CBS 101889</strain>
    </source>
</reference>
<dbReference type="PANTHER" id="PTHR42749">
    <property type="entry name" value="CELL SHAPE-DETERMINING PROTEIN MREB"/>
    <property type="match status" value="1"/>
</dbReference>
<protein>
    <recommendedName>
        <fullName evidence="3">Actin-like ATPase domain-containing protein</fullName>
    </recommendedName>
</protein>
<proteinExistence type="predicted"/>
<dbReference type="RefSeq" id="XP_025549514.1">
    <property type="nucleotide sequence ID" value="XM_025699175.1"/>
</dbReference>
<sequence>MESRNITKRATCLSVGIDFGASKTVLSFLRSSDDNIRPHLLSLRGDTIIPTVVAYPSKEPCVIGKKALQYPKRISWLKHILYESSILDNSNKTLVQDLVKLAIDRLPREKQDNPYLVVADFLGTLLQHFQTFLEGYPDLKTLPRVYTFTIPATWSEHARSMMLNAAQQAGYGRQKATIRFTTEADAVAVYAANKSGLNMGQFSQVNDGVIICDCGASTIDLTAFYVDQTSPSFECQMLAASNSRICGALELQYLVYDRLSQFRSTKGIGIPNPGVPFARRADFNFPAGSTSNIDLNVLSIDSTVKDELYDTLIRRIVCYIRNQIDCASLCVGRDKIRRLLLVGGMTVSDEISTKFRSILGSDSKITVYQPPEPIDRVHAVSFGATLCGIRQTRLSFKFWKHYYMVCSNWEELLEMFPKGHSFDDGTCRDWRITLPRSGEIEIVESAEPLSLKHVGKITCDFTRVSGNWQLVTVLVNCRATVRFEDQDFPCERMLHLAVYHGEGLNKRLVAHKRLLMQGMF</sequence>
<dbReference type="PANTHER" id="PTHR42749:SF1">
    <property type="entry name" value="CELL SHAPE-DETERMINING PROTEIN MREB"/>
    <property type="match status" value="1"/>
</dbReference>
<dbReference type="InterPro" id="IPR043129">
    <property type="entry name" value="ATPase_NBD"/>
</dbReference>